<evidence type="ECO:0000313" key="3">
    <source>
        <dbReference type="EMBL" id="KAK3266459.1"/>
    </source>
</evidence>
<dbReference type="EMBL" id="LGRX02013062">
    <property type="protein sequence ID" value="KAK3266459.1"/>
    <property type="molecule type" value="Genomic_DNA"/>
</dbReference>
<feature type="domain" description="Asl1-like glycosyl hydrolase catalytic" evidence="2">
    <location>
        <begin position="58"/>
        <end position="120"/>
    </location>
</feature>
<accession>A0AAE0FUW0</accession>
<feature type="transmembrane region" description="Helical" evidence="1">
    <location>
        <begin position="26"/>
        <end position="47"/>
    </location>
</feature>
<keyword evidence="1" id="KW-0812">Transmembrane</keyword>
<dbReference type="AlphaFoldDB" id="A0AAE0FUW0"/>
<sequence length="168" mass="18533">MDESDLHALQTPEWPVWCSLWYQTPVWPLVLAVVPGAGVASVVLAVVTDAGVAGVRIASWGYTWEVTPSHLSLKQWDDSNVTFMPMIWGSSQATDSLREVPENAAALLGFNEPNFDAQVSKLPRMMIVVSGHEYGRKVLDRCPRIFDVHKGSGHLNMRRLGKAPAQLP</sequence>
<gene>
    <name evidence="3" type="ORF">CYMTET_24918</name>
</gene>
<evidence type="ECO:0000259" key="2">
    <source>
        <dbReference type="Pfam" id="PF11790"/>
    </source>
</evidence>
<dbReference type="Proteomes" id="UP001190700">
    <property type="component" value="Unassembled WGS sequence"/>
</dbReference>
<organism evidence="3 4">
    <name type="scientific">Cymbomonas tetramitiformis</name>
    <dbReference type="NCBI Taxonomy" id="36881"/>
    <lineage>
        <taxon>Eukaryota</taxon>
        <taxon>Viridiplantae</taxon>
        <taxon>Chlorophyta</taxon>
        <taxon>Pyramimonadophyceae</taxon>
        <taxon>Pyramimonadales</taxon>
        <taxon>Pyramimonadaceae</taxon>
        <taxon>Cymbomonas</taxon>
    </lineage>
</organism>
<comment type="caution">
    <text evidence="3">The sequence shown here is derived from an EMBL/GenBank/DDBJ whole genome shotgun (WGS) entry which is preliminary data.</text>
</comment>
<evidence type="ECO:0000313" key="4">
    <source>
        <dbReference type="Proteomes" id="UP001190700"/>
    </source>
</evidence>
<reference evidence="3 4" key="1">
    <citation type="journal article" date="2015" name="Genome Biol. Evol.">
        <title>Comparative Genomics of a Bacterivorous Green Alga Reveals Evolutionary Causalities and Consequences of Phago-Mixotrophic Mode of Nutrition.</title>
        <authorList>
            <person name="Burns J.A."/>
            <person name="Paasch A."/>
            <person name="Narechania A."/>
            <person name="Kim E."/>
        </authorList>
    </citation>
    <scope>NUCLEOTIDE SEQUENCE [LARGE SCALE GENOMIC DNA]</scope>
    <source>
        <strain evidence="3 4">PLY_AMNH</strain>
    </source>
</reference>
<keyword evidence="4" id="KW-1185">Reference proteome</keyword>
<evidence type="ECO:0000256" key="1">
    <source>
        <dbReference type="SAM" id="Phobius"/>
    </source>
</evidence>
<protein>
    <recommendedName>
        <fullName evidence="2">Asl1-like glycosyl hydrolase catalytic domain-containing protein</fullName>
    </recommendedName>
</protein>
<keyword evidence="1" id="KW-0472">Membrane</keyword>
<name>A0AAE0FUW0_9CHLO</name>
<dbReference type="InterPro" id="IPR024655">
    <property type="entry name" value="Asl1_glyco_hydro_catalytic"/>
</dbReference>
<proteinExistence type="predicted"/>
<dbReference type="Pfam" id="PF11790">
    <property type="entry name" value="Glyco_hydro_cc"/>
    <property type="match status" value="1"/>
</dbReference>
<keyword evidence="1" id="KW-1133">Transmembrane helix</keyword>